<proteinExistence type="predicted"/>
<organism evidence="1 2">
    <name type="scientific">Aspergillus lucknowensis</name>
    <dbReference type="NCBI Taxonomy" id="176173"/>
    <lineage>
        <taxon>Eukaryota</taxon>
        <taxon>Fungi</taxon>
        <taxon>Dikarya</taxon>
        <taxon>Ascomycota</taxon>
        <taxon>Pezizomycotina</taxon>
        <taxon>Eurotiomycetes</taxon>
        <taxon>Eurotiomycetidae</taxon>
        <taxon>Eurotiales</taxon>
        <taxon>Aspergillaceae</taxon>
        <taxon>Aspergillus</taxon>
        <taxon>Aspergillus subgen. Nidulantes</taxon>
    </lineage>
</organism>
<dbReference type="RefSeq" id="XP_070881470.1">
    <property type="nucleotide sequence ID" value="XM_071030389.1"/>
</dbReference>
<keyword evidence="2" id="KW-1185">Reference proteome</keyword>
<protein>
    <submittedName>
        <fullName evidence="1">Uncharacterized protein</fullName>
    </submittedName>
</protein>
<reference evidence="1 2" key="1">
    <citation type="submission" date="2024-07" db="EMBL/GenBank/DDBJ databases">
        <title>Section-level genome sequencing and comparative genomics of Aspergillus sections Usti and Cavernicolus.</title>
        <authorList>
            <consortium name="Lawrence Berkeley National Laboratory"/>
            <person name="Nybo J.L."/>
            <person name="Vesth T.C."/>
            <person name="Theobald S."/>
            <person name="Frisvad J.C."/>
            <person name="Larsen T.O."/>
            <person name="Kjaerboelling I."/>
            <person name="Rothschild-Mancinelli K."/>
            <person name="Lyhne E.K."/>
            <person name="Kogle M.E."/>
            <person name="Barry K."/>
            <person name="Clum A."/>
            <person name="Na H."/>
            <person name="Ledsgaard L."/>
            <person name="Lin J."/>
            <person name="Lipzen A."/>
            <person name="Kuo A."/>
            <person name="Riley R."/>
            <person name="Mondo S."/>
            <person name="Labutti K."/>
            <person name="Haridas S."/>
            <person name="Pangalinan J."/>
            <person name="Salamov A.A."/>
            <person name="Simmons B.A."/>
            <person name="Magnuson J.K."/>
            <person name="Chen J."/>
            <person name="Drula E."/>
            <person name="Henrissat B."/>
            <person name="Wiebenga A."/>
            <person name="Lubbers R.J."/>
            <person name="Gomes A.C."/>
            <person name="Macurrencykelacurrency M.R."/>
            <person name="Stajich J."/>
            <person name="Grigoriev I.V."/>
            <person name="Mortensen U.H."/>
            <person name="De Vries R.P."/>
            <person name="Baker S.E."/>
            <person name="Andersen M.R."/>
        </authorList>
    </citation>
    <scope>NUCLEOTIDE SEQUENCE [LARGE SCALE GENOMIC DNA]</scope>
    <source>
        <strain evidence="1 2">CBS 449.75</strain>
    </source>
</reference>
<dbReference type="GeneID" id="98145461"/>
<accession>A0ABR4LD76</accession>
<comment type="caution">
    <text evidence="1">The sequence shown here is derived from an EMBL/GenBank/DDBJ whole genome shotgun (WGS) entry which is preliminary data.</text>
</comment>
<dbReference type="EMBL" id="JBFXLQ010000067">
    <property type="protein sequence ID" value="KAL2862491.1"/>
    <property type="molecule type" value="Genomic_DNA"/>
</dbReference>
<dbReference type="Proteomes" id="UP001610432">
    <property type="component" value="Unassembled WGS sequence"/>
</dbReference>
<name>A0ABR4LD76_9EURO</name>
<evidence type="ECO:0000313" key="2">
    <source>
        <dbReference type="Proteomes" id="UP001610432"/>
    </source>
</evidence>
<evidence type="ECO:0000313" key="1">
    <source>
        <dbReference type="EMBL" id="KAL2862491.1"/>
    </source>
</evidence>
<gene>
    <name evidence="1" type="ORF">BJX67DRAFT_366344</name>
</gene>
<sequence length="135" mass="15143">MNIYLTMTDILAPEMLTIADAAGPDTNRLACFEKLCPLSRRLDAELLLRLQGSGIVSLIMPFEIVDQDWPLISHLLLPHTIEYLAVDNFYCELLMASSSNSPELATPADKFSKLKTLTIYRSESSQENNKVCHLI</sequence>